<name>M0AQB1_9EURY</name>
<dbReference type="AlphaFoldDB" id="M0AQB1"/>
<dbReference type="Pfam" id="PF05189">
    <property type="entry name" value="RTC_insert"/>
    <property type="match status" value="1"/>
</dbReference>
<gene>
    <name evidence="2" type="ORF">C480_18642</name>
</gene>
<reference evidence="2 3" key="1">
    <citation type="journal article" date="2014" name="PLoS Genet.">
        <title>Phylogenetically driven sequencing of extremely halophilic archaea reveals strategies for static and dynamic osmo-response.</title>
        <authorList>
            <person name="Becker E.A."/>
            <person name="Seitzer P.M."/>
            <person name="Tritt A."/>
            <person name="Larsen D."/>
            <person name="Krusor M."/>
            <person name="Yao A.I."/>
            <person name="Wu D."/>
            <person name="Madern D."/>
            <person name="Eisen J.A."/>
            <person name="Darling A.E."/>
            <person name="Facciotti M.T."/>
        </authorList>
    </citation>
    <scope>NUCLEOTIDE SEQUENCE [LARGE SCALE GENOMIC DNA]</scope>
    <source>
        <strain evidence="2 3">DSM 13077</strain>
    </source>
</reference>
<dbReference type="InterPro" id="IPR013791">
    <property type="entry name" value="RNA3'-term_phos_cycl_insert"/>
</dbReference>
<dbReference type="Gene3D" id="3.30.360.20">
    <property type="entry name" value="RNA 3'-terminal phosphate cyclase, insert domain"/>
    <property type="match status" value="1"/>
</dbReference>
<proteinExistence type="predicted"/>
<keyword evidence="3" id="KW-1185">Reference proteome</keyword>
<evidence type="ECO:0000313" key="2">
    <source>
        <dbReference type="EMBL" id="ELZ00740.1"/>
    </source>
</evidence>
<dbReference type="InterPro" id="IPR036553">
    <property type="entry name" value="RPTC_insert"/>
</dbReference>
<accession>M0AQB1</accession>
<dbReference type="EMBL" id="AOIP01000051">
    <property type="protein sequence ID" value="ELZ00740.1"/>
    <property type="molecule type" value="Genomic_DNA"/>
</dbReference>
<dbReference type="Proteomes" id="UP000011591">
    <property type="component" value="Unassembled WGS sequence"/>
</dbReference>
<evidence type="ECO:0000313" key="3">
    <source>
        <dbReference type="Proteomes" id="UP000011591"/>
    </source>
</evidence>
<protein>
    <submittedName>
        <fullName evidence="2">RNA 3'-terminal-phosphate cyclase</fullName>
    </submittedName>
</protein>
<organism evidence="2 3">
    <name type="scientific">Natrialba aegyptia DSM 13077</name>
    <dbReference type="NCBI Taxonomy" id="1227491"/>
    <lineage>
        <taxon>Archaea</taxon>
        <taxon>Methanobacteriati</taxon>
        <taxon>Methanobacteriota</taxon>
        <taxon>Stenosarchaea group</taxon>
        <taxon>Halobacteria</taxon>
        <taxon>Halobacteriales</taxon>
        <taxon>Natrialbaceae</taxon>
        <taxon>Natrialba</taxon>
    </lineage>
</organism>
<dbReference type="SUPFAM" id="SSF52913">
    <property type="entry name" value="RNA 3'-terminal phosphate cyclase, RPTC, insert domain"/>
    <property type="match status" value="1"/>
</dbReference>
<comment type="caution">
    <text evidence="2">The sequence shown here is derived from an EMBL/GenBank/DDBJ whole genome shotgun (WGS) entry which is preliminary data.</text>
</comment>
<feature type="domain" description="RNA 3'-terminal phosphate cyclase insert" evidence="1">
    <location>
        <begin position="4"/>
        <end position="54"/>
    </location>
</feature>
<sequence>MIERTAGYAETNSTGTAVTFRADYENDLASVNPSGERGKPAEEVGEEAVRELVAFDAEDAAADRYLADQLLVWLTIAGAN</sequence>
<evidence type="ECO:0000259" key="1">
    <source>
        <dbReference type="Pfam" id="PF05189"/>
    </source>
</evidence>
<dbReference type="RefSeq" id="WP_006667118.1">
    <property type="nucleotide sequence ID" value="NZ_AOIP01000051.1"/>
</dbReference>
<dbReference type="PATRIC" id="fig|1227491.4.peg.3784"/>